<dbReference type="AlphaFoldDB" id="A0A5C1ACK8"/>
<sequence>MAIAPDQFWGSNYYKHPPLTDEMTAEAERQLGVKLPAEYLALLHIQNGGYTHGFGFPMNRPTKWAADHVPLDYLFGIVTDPDHRTAQNILDTAYLTAEWGLPPRQVLLTGDGHWWISLDYRSGEVPSVAWLYIDLGEDIQVAPSFAAFLDGLLPESAFADDEESEPDAAEGSEA</sequence>
<dbReference type="SUPFAM" id="SSF160631">
    <property type="entry name" value="SMI1/KNR4-like"/>
    <property type="match status" value="1"/>
</dbReference>
<evidence type="ECO:0000313" key="3">
    <source>
        <dbReference type="Proteomes" id="UP000324974"/>
    </source>
</evidence>
<dbReference type="RefSeq" id="WP_149110699.1">
    <property type="nucleotide sequence ID" value="NZ_CP042425.1"/>
</dbReference>
<protein>
    <submittedName>
        <fullName evidence="2">SMI1/KNR4 family protein</fullName>
    </submittedName>
</protein>
<accession>A0A5C1ACK8</accession>
<dbReference type="OrthoDB" id="8657476at2"/>
<feature type="domain" description="Knr4/Smi1-like" evidence="1">
    <location>
        <begin position="18"/>
        <end position="151"/>
    </location>
</feature>
<keyword evidence="3" id="KW-1185">Reference proteome</keyword>
<dbReference type="KEGG" id="lrs:PX52LOC_02869"/>
<evidence type="ECO:0000313" key="2">
    <source>
        <dbReference type="EMBL" id="QEL15933.1"/>
    </source>
</evidence>
<dbReference type="Gene3D" id="3.40.1580.10">
    <property type="entry name" value="SMI1/KNR4-like"/>
    <property type="match status" value="1"/>
</dbReference>
<dbReference type="Proteomes" id="UP000324974">
    <property type="component" value="Chromosome"/>
</dbReference>
<evidence type="ECO:0000259" key="1">
    <source>
        <dbReference type="SMART" id="SM00860"/>
    </source>
</evidence>
<name>A0A5C1ACK8_9BACT</name>
<gene>
    <name evidence="2" type="ORF">PX52LOC_02869</name>
</gene>
<dbReference type="EMBL" id="CP042425">
    <property type="protein sequence ID" value="QEL15933.1"/>
    <property type="molecule type" value="Genomic_DNA"/>
</dbReference>
<proteinExistence type="predicted"/>
<dbReference type="Pfam" id="PF09346">
    <property type="entry name" value="SMI1_KNR4"/>
    <property type="match status" value="1"/>
</dbReference>
<dbReference type="InterPro" id="IPR037883">
    <property type="entry name" value="Knr4/Smi1-like_sf"/>
</dbReference>
<dbReference type="SMART" id="SM00860">
    <property type="entry name" value="SMI1_KNR4"/>
    <property type="match status" value="1"/>
</dbReference>
<dbReference type="InterPro" id="IPR018958">
    <property type="entry name" value="Knr4/Smi1-like_dom"/>
</dbReference>
<reference evidence="3" key="1">
    <citation type="submission" date="2019-08" db="EMBL/GenBank/DDBJ databases">
        <title>Limnoglobus roseus gen. nov., sp. nov., a novel freshwater planctomycete with a giant genome from the family Gemmataceae.</title>
        <authorList>
            <person name="Kulichevskaya I.S."/>
            <person name="Naumoff D.G."/>
            <person name="Miroshnikov K."/>
            <person name="Ivanova A."/>
            <person name="Philippov D.A."/>
            <person name="Hakobyan A."/>
            <person name="Rijpstra I.C."/>
            <person name="Sinninghe Damste J.S."/>
            <person name="Liesack W."/>
            <person name="Dedysh S.N."/>
        </authorList>
    </citation>
    <scope>NUCLEOTIDE SEQUENCE [LARGE SCALE GENOMIC DNA]</scope>
    <source>
        <strain evidence="3">PX52</strain>
    </source>
</reference>
<organism evidence="2 3">
    <name type="scientific">Limnoglobus roseus</name>
    <dbReference type="NCBI Taxonomy" id="2598579"/>
    <lineage>
        <taxon>Bacteria</taxon>
        <taxon>Pseudomonadati</taxon>
        <taxon>Planctomycetota</taxon>
        <taxon>Planctomycetia</taxon>
        <taxon>Gemmatales</taxon>
        <taxon>Gemmataceae</taxon>
        <taxon>Limnoglobus</taxon>
    </lineage>
</organism>